<protein>
    <recommendedName>
        <fullName evidence="3">Endonuclease</fullName>
    </recommendedName>
</protein>
<keyword evidence="2" id="KW-1185">Reference proteome</keyword>
<accession>A0AA49GCZ9</accession>
<dbReference type="RefSeq" id="WP_308351585.1">
    <property type="nucleotide sequence ID" value="NZ_CP129971.1"/>
</dbReference>
<reference evidence="1 2" key="1">
    <citation type="submission" date="2023-08" db="EMBL/GenBank/DDBJ databases">
        <title>Comparative genomics and taxonomic characterization of three novel marine species of genus Marivirga.</title>
        <authorList>
            <person name="Muhammad N."/>
            <person name="Kim S.-G."/>
        </authorList>
    </citation>
    <scope>NUCLEOTIDE SEQUENCE [LARGE SCALE GENOMIC DNA]</scope>
    <source>
        <strain evidence="1 2">BDSF4-3</strain>
    </source>
</reference>
<evidence type="ECO:0000313" key="1">
    <source>
        <dbReference type="EMBL" id="WKK78522.1"/>
    </source>
</evidence>
<dbReference type="KEGG" id="msaa:QYS49_18880"/>
<proteinExistence type="predicted"/>
<name>A0AA49GCZ9_9BACT</name>
<organism evidence="1 2">
    <name type="scientific">Marivirga salinarum</name>
    <dbReference type="NCBI Taxonomy" id="3059078"/>
    <lineage>
        <taxon>Bacteria</taxon>
        <taxon>Pseudomonadati</taxon>
        <taxon>Bacteroidota</taxon>
        <taxon>Cytophagia</taxon>
        <taxon>Cytophagales</taxon>
        <taxon>Marivirgaceae</taxon>
        <taxon>Marivirga</taxon>
    </lineage>
</organism>
<dbReference type="AlphaFoldDB" id="A0AA49GCZ9"/>
<dbReference type="EMBL" id="CP129971">
    <property type="protein sequence ID" value="WKK78522.1"/>
    <property type="molecule type" value="Genomic_DNA"/>
</dbReference>
<sequence>MGYTSDLPNRMDSHNIYPKEGSTAKYREILFTEDSDIKKSNH</sequence>
<evidence type="ECO:0000313" key="2">
    <source>
        <dbReference type="Proteomes" id="UP001230496"/>
    </source>
</evidence>
<gene>
    <name evidence="1" type="ORF">QYS49_18880</name>
</gene>
<dbReference type="Proteomes" id="UP001230496">
    <property type="component" value="Chromosome"/>
</dbReference>
<evidence type="ECO:0008006" key="3">
    <source>
        <dbReference type="Google" id="ProtNLM"/>
    </source>
</evidence>